<dbReference type="InterPro" id="IPR036271">
    <property type="entry name" value="Tet_transcr_reg_TetR-rel_C_sf"/>
</dbReference>
<keyword evidence="1 2" id="KW-0238">DNA-binding</keyword>
<dbReference type="InterPro" id="IPR009057">
    <property type="entry name" value="Homeodomain-like_sf"/>
</dbReference>
<dbReference type="PANTHER" id="PTHR30055">
    <property type="entry name" value="HTH-TYPE TRANSCRIPTIONAL REGULATOR RUTR"/>
    <property type="match status" value="1"/>
</dbReference>
<organism evidence="4 5">
    <name type="scientific">Branchiibius cervicis</name>
    <dbReference type="NCBI Taxonomy" id="908252"/>
    <lineage>
        <taxon>Bacteria</taxon>
        <taxon>Bacillati</taxon>
        <taxon>Actinomycetota</taxon>
        <taxon>Actinomycetes</taxon>
        <taxon>Micrococcales</taxon>
        <taxon>Dermacoccaceae</taxon>
        <taxon>Branchiibius</taxon>
    </lineage>
</organism>
<feature type="DNA-binding region" description="H-T-H motif" evidence="2">
    <location>
        <begin position="44"/>
        <end position="63"/>
    </location>
</feature>
<dbReference type="SUPFAM" id="SSF46689">
    <property type="entry name" value="Homeodomain-like"/>
    <property type="match status" value="1"/>
</dbReference>
<evidence type="ECO:0000313" key="4">
    <source>
        <dbReference type="EMBL" id="MFC6712847.1"/>
    </source>
</evidence>
<evidence type="ECO:0000259" key="3">
    <source>
        <dbReference type="PROSITE" id="PS50977"/>
    </source>
</evidence>
<evidence type="ECO:0000313" key="5">
    <source>
        <dbReference type="Proteomes" id="UP001596356"/>
    </source>
</evidence>
<dbReference type="Pfam" id="PF00440">
    <property type="entry name" value="TetR_N"/>
    <property type="match status" value="1"/>
</dbReference>
<gene>
    <name evidence="4" type="ORF">ACFQBT_02895</name>
</gene>
<dbReference type="SUPFAM" id="SSF48498">
    <property type="entry name" value="Tetracyclin repressor-like, C-terminal domain"/>
    <property type="match status" value="1"/>
</dbReference>
<dbReference type="PANTHER" id="PTHR30055:SF160">
    <property type="entry name" value="TRANSCRIPTIONAL REGULATORY PROTEIN (PROBABLY ASNC-FAMILY)-RELATED"/>
    <property type="match status" value="1"/>
</dbReference>
<dbReference type="Pfam" id="PF19344">
    <property type="entry name" value="TetR_C_32"/>
    <property type="match status" value="1"/>
</dbReference>
<comment type="caution">
    <text evidence="4">The sequence shown here is derived from an EMBL/GenBank/DDBJ whole genome shotgun (WGS) entry which is preliminary data.</text>
</comment>
<dbReference type="Gene3D" id="1.10.357.10">
    <property type="entry name" value="Tetracycline Repressor, domain 2"/>
    <property type="match status" value="1"/>
</dbReference>
<name>A0ABW2AP76_9MICO</name>
<sequence>MSTTDSATRPDGRDTRWTAHRAERRRELIEAALRAIRAHGATVGMDEIAAEAGTSKTVIYRHLGDRLGLYLAVCEAVDDIILGDFGKAMSASGIQIGTDDLFEGDPYDVLVAVIGSYLSLVERDPEVYRFVTRRPLVDLPPETDPVIGLTDAIADSLTDIFRTALSARGEDTGAADSWAHGLVGFVREAADRWLADPERQPREEVVRHLARFASVGLSGVLDLH</sequence>
<dbReference type="RefSeq" id="WP_377820303.1">
    <property type="nucleotide sequence ID" value="NZ_JBHSWJ010000002.1"/>
</dbReference>
<accession>A0ABW2AP76</accession>
<evidence type="ECO:0000256" key="1">
    <source>
        <dbReference type="ARBA" id="ARBA00023125"/>
    </source>
</evidence>
<dbReference type="InterPro" id="IPR050109">
    <property type="entry name" value="HTH-type_TetR-like_transc_reg"/>
</dbReference>
<evidence type="ECO:0000256" key="2">
    <source>
        <dbReference type="PROSITE-ProRule" id="PRU00335"/>
    </source>
</evidence>
<reference evidence="5" key="1">
    <citation type="journal article" date="2019" name="Int. J. Syst. Evol. Microbiol.">
        <title>The Global Catalogue of Microorganisms (GCM) 10K type strain sequencing project: providing services to taxonomists for standard genome sequencing and annotation.</title>
        <authorList>
            <consortium name="The Broad Institute Genomics Platform"/>
            <consortium name="The Broad Institute Genome Sequencing Center for Infectious Disease"/>
            <person name="Wu L."/>
            <person name="Ma J."/>
        </authorList>
    </citation>
    <scope>NUCLEOTIDE SEQUENCE [LARGE SCALE GENOMIC DNA]</scope>
    <source>
        <strain evidence="5">NBRC 106593</strain>
    </source>
</reference>
<keyword evidence="5" id="KW-1185">Reference proteome</keyword>
<dbReference type="InterPro" id="IPR001647">
    <property type="entry name" value="HTH_TetR"/>
</dbReference>
<dbReference type="InterPro" id="IPR045823">
    <property type="entry name" value="TetR_C_32"/>
</dbReference>
<proteinExistence type="predicted"/>
<feature type="domain" description="HTH tetR-type" evidence="3">
    <location>
        <begin position="22"/>
        <end position="81"/>
    </location>
</feature>
<dbReference type="PROSITE" id="PS50977">
    <property type="entry name" value="HTH_TETR_2"/>
    <property type="match status" value="1"/>
</dbReference>
<dbReference type="Proteomes" id="UP001596356">
    <property type="component" value="Unassembled WGS sequence"/>
</dbReference>
<dbReference type="EMBL" id="JBHSWJ010000002">
    <property type="protein sequence ID" value="MFC6712847.1"/>
    <property type="molecule type" value="Genomic_DNA"/>
</dbReference>
<protein>
    <submittedName>
        <fullName evidence="4">TetR/AcrR family transcriptional regulator</fullName>
    </submittedName>
</protein>